<keyword evidence="2" id="KW-1185">Reference proteome</keyword>
<dbReference type="Proteomes" id="UP000663722">
    <property type="component" value="Chromosome"/>
</dbReference>
<gene>
    <name evidence="1" type="ORF">dnm_087380</name>
</gene>
<reference evidence="1" key="1">
    <citation type="journal article" date="2021" name="Microb. Physiol.">
        <title>Proteogenomic Insights into the Physiology of Marine, Sulfate-Reducing, Filamentous Desulfonema limicola and Desulfonema magnum.</title>
        <authorList>
            <person name="Schnaars V."/>
            <person name="Wohlbrand L."/>
            <person name="Scheve S."/>
            <person name="Hinrichs C."/>
            <person name="Reinhardt R."/>
            <person name="Rabus R."/>
        </authorList>
    </citation>
    <scope>NUCLEOTIDE SEQUENCE</scope>
    <source>
        <strain evidence="1">4be13</strain>
    </source>
</reference>
<protein>
    <submittedName>
        <fullName evidence="1">Uncharacterized protein</fullName>
    </submittedName>
</protein>
<dbReference type="AlphaFoldDB" id="A0A975GT28"/>
<evidence type="ECO:0000313" key="2">
    <source>
        <dbReference type="Proteomes" id="UP000663722"/>
    </source>
</evidence>
<organism evidence="1 2">
    <name type="scientific">Desulfonema magnum</name>
    <dbReference type="NCBI Taxonomy" id="45655"/>
    <lineage>
        <taxon>Bacteria</taxon>
        <taxon>Pseudomonadati</taxon>
        <taxon>Thermodesulfobacteriota</taxon>
        <taxon>Desulfobacteria</taxon>
        <taxon>Desulfobacterales</taxon>
        <taxon>Desulfococcaceae</taxon>
        <taxon>Desulfonema</taxon>
    </lineage>
</organism>
<name>A0A975GT28_9BACT</name>
<accession>A0A975GT28</accession>
<evidence type="ECO:0000313" key="1">
    <source>
        <dbReference type="EMBL" id="QTA92651.1"/>
    </source>
</evidence>
<sequence>MRNSAAGQGTDVRLYIFQAEFERLGRNKISHLARLGLG</sequence>
<dbReference type="EMBL" id="CP061800">
    <property type="protein sequence ID" value="QTA92651.1"/>
    <property type="molecule type" value="Genomic_DNA"/>
</dbReference>
<dbReference type="KEGG" id="dmm:dnm_087380"/>
<proteinExistence type="predicted"/>